<feature type="chain" id="PRO_5043354132" description="Peptidase" evidence="1">
    <location>
        <begin position="19"/>
        <end position="218"/>
    </location>
</feature>
<feature type="signal peptide" evidence="1">
    <location>
        <begin position="1"/>
        <end position="18"/>
    </location>
</feature>
<evidence type="ECO:0000313" key="2">
    <source>
        <dbReference type="EMBL" id="SQJ00255.1"/>
    </source>
</evidence>
<keyword evidence="1" id="KW-0732">Signal</keyword>
<dbReference type="KEGG" id="ful:C4N20_10190"/>
<dbReference type="EMBL" id="LS483487">
    <property type="protein sequence ID" value="SQJ00255.1"/>
    <property type="molecule type" value="Genomic_DNA"/>
</dbReference>
<evidence type="ECO:0000256" key="1">
    <source>
        <dbReference type="SAM" id="SignalP"/>
    </source>
</evidence>
<dbReference type="Proteomes" id="UP000249008">
    <property type="component" value="Chromosome 1"/>
</dbReference>
<evidence type="ECO:0008006" key="4">
    <source>
        <dbReference type="Google" id="ProtNLM"/>
    </source>
</evidence>
<evidence type="ECO:0000313" key="3">
    <source>
        <dbReference type="Proteomes" id="UP000249008"/>
    </source>
</evidence>
<protein>
    <recommendedName>
        <fullName evidence="4">Peptidase</fullName>
    </recommendedName>
</protein>
<dbReference type="AlphaFoldDB" id="A0AAX2J8I2"/>
<dbReference type="RefSeq" id="WP_005978118.1">
    <property type="nucleotide sequence ID" value="NZ_BAABXY010000001.1"/>
</dbReference>
<accession>A0AAX2J8I2</accession>
<organism evidence="2 3">
    <name type="scientific">Fusobacterium ulcerans</name>
    <dbReference type="NCBI Taxonomy" id="861"/>
    <lineage>
        <taxon>Bacteria</taxon>
        <taxon>Fusobacteriati</taxon>
        <taxon>Fusobacteriota</taxon>
        <taxon>Fusobacteriia</taxon>
        <taxon>Fusobacteriales</taxon>
        <taxon>Fusobacteriaceae</taxon>
        <taxon>Fusobacterium</taxon>
    </lineage>
</organism>
<reference evidence="2 3" key="1">
    <citation type="submission" date="2018-06" db="EMBL/GenBank/DDBJ databases">
        <authorList>
            <consortium name="Pathogen Informatics"/>
            <person name="Doyle S."/>
        </authorList>
    </citation>
    <scope>NUCLEOTIDE SEQUENCE [LARGE SCALE GENOMIC DNA]</scope>
    <source>
        <strain evidence="2 3">NCTC12112</strain>
    </source>
</reference>
<dbReference type="Pfam" id="PF13645">
    <property type="entry name" value="YkuD_2"/>
    <property type="match status" value="1"/>
</dbReference>
<name>A0AAX2J8I2_9FUSO</name>
<proteinExistence type="predicted"/>
<dbReference type="PANTHER" id="PTHR38477">
    <property type="entry name" value="HYPOTHETICAL EXPORTED PROTEIN"/>
    <property type="match status" value="1"/>
</dbReference>
<dbReference type="InterPro" id="IPR032676">
    <property type="entry name" value="YkuD_2"/>
</dbReference>
<gene>
    <name evidence="2" type="ORF">NCTC12112_00592</name>
</gene>
<sequence>MIKKVLLALTLFSTLSFGAERNLEEGYIKKMYSDLNLNQKVEYTIFRKAYKGYMQIPDKREGLLTIVDYTKPSNVERFFVLDLNKRKVAYSTYVTHGKNSGLTSALNFSNNKNSYMSSLGFYMTNDSYVGSNGYSLRLKGLEAGINSNALSRNIVVHGADYAEPDFIERYGFLGRSEGCPAIPTTISRDVIDSIKDRTVLFIIGNDRHYYEKSSYASL</sequence>
<dbReference type="PANTHER" id="PTHR38477:SF1">
    <property type="entry name" value="MUREIN L,D-TRANSPEPTIDASE CATALYTIC DOMAIN FAMILY PROTEIN"/>
    <property type="match status" value="1"/>
</dbReference>
<dbReference type="GeneID" id="78455182"/>